<evidence type="ECO:0000256" key="7">
    <source>
        <dbReference type="ARBA" id="ARBA00022989"/>
    </source>
</evidence>
<comment type="similarity">
    <text evidence="2">Belongs to the YtcA family.</text>
</comment>
<evidence type="ECO:0000256" key="2">
    <source>
        <dbReference type="ARBA" id="ARBA00008208"/>
    </source>
</evidence>
<protein>
    <recommendedName>
        <fullName evidence="3">Uncharacterized protein YtcA</fullName>
    </recommendedName>
</protein>
<evidence type="ECO:0000313" key="13">
    <source>
        <dbReference type="Proteomes" id="UP000607331"/>
    </source>
</evidence>
<keyword evidence="9" id="KW-0564">Palmitate</keyword>
<dbReference type="InterPro" id="IPR031381">
    <property type="entry name" value="YtcA"/>
</dbReference>
<dbReference type="RefSeq" id="WP_185668480.1">
    <property type="nucleotide sequence ID" value="NZ_CP162271.1"/>
</dbReference>
<keyword evidence="5 11" id="KW-0812">Transmembrane</keyword>
<evidence type="ECO:0000256" key="4">
    <source>
        <dbReference type="ARBA" id="ARBA00022475"/>
    </source>
</evidence>
<keyword evidence="6" id="KW-0732">Signal</keyword>
<evidence type="ECO:0000256" key="11">
    <source>
        <dbReference type="SAM" id="Phobius"/>
    </source>
</evidence>
<keyword evidence="13" id="KW-1185">Reference proteome</keyword>
<dbReference type="GeneID" id="98391228"/>
<sequence>MQIIKSRIRIALEKMAWLMPALGLTGCSLSPAIPVIGAYYPGWLFCLIIGVILTLISRRIILNRYPSLALASVIYTALFALYSMLVWLVFF</sequence>
<comment type="subcellular location">
    <subcellularLocation>
        <location evidence="1">Membrane</location>
        <topology evidence="1">Multi-pass membrane protein</topology>
    </subcellularLocation>
</comment>
<keyword evidence="8 11" id="KW-0472">Membrane</keyword>
<evidence type="ECO:0000256" key="3">
    <source>
        <dbReference type="ARBA" id="ARBA00021237"/>
    </source>
</evidence>
<accession>A0ABR6RV35</accession>
<organism evidence="12 13">
    <name type="scientific">Kluyvera sichuanensis</name>
    <dbReference type="NCBI Taxonomy" id="2725494"/>
    <lineage>
        <taxon>Bacteria</taxon>
        <taxon>Pseudomonadati</taxon>
        <taxon>Pseudomonadota</taxon>
        <taxon>Gammaproteobacteria</taxon>
        <taxon>Enterobacterales</taxon>
        <taxon>Enterobacteriaceae</taxon>
        <taxon>Kluyvera</taxon>
    </lineage>
</organism>
<evidence type="ECO:0000256" key="5">
    <source>
        <dbReference type="ARBA" id="ARBA00022692"/>
    </source>
</evidence>
<gene>
    <name evidence="12" type="ORF">HII27_14235</name>
</gene>
<dbReference type="Pfam" id="PF17090">
    <property type="entry name" value="Ytca"/>
    <property type="match status" value="1"/>
</dbReference>
<keyword evidence="4" id="KW-1003">Cell membrane</keyword>
<evidence type="ECO:0000256" key="6">
    <source>
        <dbReference type="ARBA" id="ARBA00022729"/>
    </source>
</evidence>
<evidence type="ECO:0000313" key="12">
    <source>
        <dbReference type="EMBL" id="MBC1186870.1"/>
    </source>
</evidence>
<proteinExistence type="inferred from homology"/>
<evidence type="ECO:0000256" key="10">
    <source>
        <dbReference type="ARBA" id="ARBA00023288"/>
    </source>
</evidence>
<feature type="transmembrane region" description="Helical" evidence="11">
    <location>
        <begin position="42"/>
        <end position="61"/>
    </location>
</feature>
<keyword evidence="7 11" id="KW-1133">Transmembrane helix</keyword>
<evidence type="ECO:0000256" key="1">
    <source>
        <dbReference type="ARBA" id="ARBA00004141"/>
    </source>
</evidence>
<evidence type="ECO:0000256" key="8">
    <source>
        <dbReference type="ARBA" id="ARBA00023136"/>
    </source>
</evidence>
<keyword evidence="10" id="KW-0449">Lipoprotein</keyword>
<dbReference type="Proteomes" id="UP000607331">
    <property type="component" value="Unassembled WGS sequence"/>
</dbReference>
<reference evidence="12 13" key="1">
    <citation type="submission" date="2020-04" db="EMBL/GenBank/DDBJ databases">
        <title>The draft genome of Kluyvera sichuanensis strain SCKS090646.</title>
        <authorList>
            <person name="Wei L."/>
            <person name="Liu L."/>
            <person name="Feng Y."/>
            <person name="Zong Z."/>
        </authorList>
    </citation>
    <scope>NUCLEOTIDE SEQUENCE [LARGE SCALE GENOMIC DNA]</scope>
    <source>
        <strain evidence="12 13">090646</strain>
    </source>
</reference>
<evidence type="ECO:0000256" key="9">
    <source>
        <dbReference type="ARBA" id="ARBA00023139"/>
    </source>
</evidence>
<comment type="caution">
    <text evidence="12">The sequence shown here is derived from an EMBL/GenBank/DDBJ whole genome shotgun (WGS) entry which is preliminary data.</text>
</comment>
<dbReference type="PROSITE" id="PS51257">
    <property type="entry name" value="PROKAR_LIPOPROTEIN"/>
    <property type="match status" value="1"/>
</dbReference>
<dbReference type="EMBL" id="JABBJF010000012">
    <property type="protein sequence ID" value="MBC1186870.1"/>
    <property type="molecule type" value="Genomic_DNA"/>
</dbReference>
<name>A0ABR6RV35_9ENTR</name>
<feature type="transmembrane region" description="Helical" evidence="11">
    <location>
        <begin position="68"/>
        <end position="90"/>
    </location>
</feature>